<keyword evidence="4 7" id="KW-0378">Hydrolase</keyword>
<dbReference type="GO" id="GO:0016985">
    <property type="term" value="F:mannan endo-1,4-beta-mannosidase activity"/>
    <property type="evidence" value="ECO:0007669"/>
    <property type="project" value="UniProtKB-EC"/>
</dbReference>
<keyword evidence="8" id="KW-1185">Reference proteome</keyword>
<dbReference type="PANTHER" id="PTHR31451">
    <property type="match status" value="1"/>
</dbReference>
<sequence length="241" mass="26960">MKEAQYKTTRDLVSASELDVKSQQVYRNYIKTLVNRYKDSPAVFAWELGNEPRCSSGNYTTILEWATSTSRYIKSLGPNHMVTTGEEGFFDASDGVNNGQGVYSGVDGTSFAHNIKIADINYGTFHLYPNWRSYPYSWDNTWIQEHDVIGKEAGKPVLLEEYGTPFPHNHTETITPWLDTILASGLAADQIWQFGPNGTSVAPTNFADEITISLADEFKILGKDHAAAMLQKKSARMEEDS</sequence>
<dbReference type="Pfam" id="PF26410">
    <property type="entry name" value="GH5_mannosidase"/>
    <property type="match status" value="1"/>
</dbReference>
<evidence type="ECO:0000256" key="1">
    <source>
        <dbReference type="ARBA" id="ARBA00001678"/>
    </source>
</evidence>
<evidence type="ECO:0000256" key="3">
    <source>
        <dbReference type="ARBA" id="ARBA00012706"/>
    </source>
</evidence>
<name>A0AA38RDF3_9PEZI</name>
<dbReference type="InterPro" id="IPR001547">
    <property type="entry name" value="Glyco_hydro_5"/>
</dbReference>
<feature type="domain" description="Glycoside hydrolase family 5" evidence="6">
    <location>
        <begin position="11"/>
        <end position="164"/>
    </location>
</feature>
<dbReference type="EC" id="3.2.1.78" evidence="3"/>
<reference evidence="7" key="1">
    <citation type="submission" date="2022-07" db="EMBL/GenBank/DDBJ databases">
        <title>Fungi with potential for degradation of polypropylene.</title>
        <authorList>
            <person name="Gostincar C."/>
        </authorList>
    </citation>
    <scope>NUCLEOTIDE SEQUENCE</scope>
    <source>
        <strain evidence="7">EXF-13308</strain>
    </source>
</reference>
<gene>
    <name evidence="7" type="ORF">NKR23_g10244</name>
</gene>
<comment type="similarity">
    <text evidence="2">Belongs to the glycosyl hydrolase 5 (cellulase A) family.</text>
</comment>
<organism evidence="7 8">
    <name type="scientific">Pleurostoma richardsiae</name>
    <dbReference type="NCBI Taxonomy" id="41990"/>
    <lineage>
        <taxon>Eukaryota</taxon>
        <taxon>Fungi</taxon>
        <taxon>Dikarya</taxon>
        <taxon>Ascomycota</taxon>
        <taxon>Pezizomycotina</taxon>
        <taxon>Sordariomycetes</taxon>
        <taxon>Sordariomycetidae</taxon>
        <taxon>Calosphaeriales</taxon>
        <taxon>Pleurostomataceae</taxon>
        <taxon>Pleurostoma</taxon>
    </lineage>
</organism>
<evidence type="ECO:0000259" key="6">
    <source>
        <dbReference type="Pfam" id="PF26410"/>
    </source>
</evidence>
<dbReference type="GO" id="GO:0046355">
    <property type="term" value="P:mannan catabolic process"/>
    <property type="evidence" value="ECO:0007669"/>
    <property type="project" value="UniProtKB-ARBA"/>
</dbReference>
<proteinExistence type="inferred from homology"/>
<dbReference type="AlphaFoldDB" id="A0AA38RDF3"/>
<keyword evidence="5" id="KW-0326">Glycosidase</keyword>
<evidence type="ECO:0000256" key="5">
    <source>
        <dbReference type="ARBA" id="ARBA00023295"/>
    </source>
</evidence>
<evidence type="ECO:0000256" key="4">
    <source>
        <dbReference type="ARBA" id="ARBA00022801"/>
    </source>
</evidence>
<accession>A0AA38RDF3</accession>
<dbReference type="Gene3D" id="3.20.20.80">
    <property type="entry name" value="Glycosidases"/>
    <property type="match status" value="1"/>
</dbReference>
<evidence type="ECO:0000313" key="8">
    <source>
        <dbReference type="Proteomes" id="UP001174694"/>
    </source>
</evidence>
<dbReference type="EMBL" id="JANBVO010000044">
    <property type="protein sequence ID" value="KAJ9134342.1"/>
    <property type="molecule type" value="Genomic_DNA"/>
</dbReference>
<dbReference type="PANTHER" id="PTHR31451:SF10">
    <property type="entry name" value="MANNAN ENDO-1,4-BETA-MANNOSIDASE B"/>
    <property type="match status" value="1"/>
</dbReference>
<evidence type="ECO:0000256" key="2">
    <source>
        <dbReference type="ARBA" id="ARBA00005641"/>
    </source>
</evidence>
<dbReference type="InterPro" id="IPR045053">
    <property type="entry name" value="MAN-like"/>
</dbReference>
<comment type="caution">
    <text evidence="7">The sequence shown here is derived from an EMBL/GenBank/DDBJ whole genome shotgun (WGS) entry which is preliminary data.</text>
</comment>
<evidence type="ECO:0000313" key="7">
    <source>
        <dbReference type="EMBL" id="KAJ9134342.1"/>
    </source>
</evidence>
<comment type="catalytic activity">
    <reaction evidence="1">
        <text>Random hydrolysis of (1-&gt;4)-beta-D-mannosidic linkages in mannans, galactomannans and glucomannans.</text>
        <dbReference type="EC" id="3.2.1.78"/>
    </reaction>
</comment>
<protein>
    <recommendedName>
        <fullName evidence="3">mannan endo-1,4-beta-mannosidase</fullName>
        <ecNumber evidence="3">3.2.1.78</ecNumber>
    </recommendedName>
</protein>
<dbReference type="SUPFAM" id="SSF51445">
    <property type="entry name" value="(Trans)glycosidases"/>
    <property type="match status" value="1"/>
</dbReference>
<dbReference type="Proteomes" id="UP001174694">
    <property type="component" value="Unassembled WGS sequence"/>
</dbReference>
<dbReference type="InterPro" id="IPR017853">
    <property type="entry name" value="GH"/>
</dbReference>